<keyword evidence="2" id="KW-1185">Reference proteome</keyword>
<dbReference type="Proteomes" id="UP000694920">
    <property type="component" value="Unplaced"/>
</dbReference>
<dbReference type="GO" id="GO:0003676">
    <property type="term" value="F:nucleic acid binding"/>
    <property type="evidence" value="ECO:0007669"/>
    <property type="project" value="InterPro"/>
</dbReference>
<dbReference type="GeneID" id="107272036"/>
<feature type="region of interest" description="Disordered" evidence="1">
    <location>
        <begin position="1"/>
        <end position="24"/>
    </location>
</feature>
<dbReference type="KEGG" id="ccin:107272036"/>
<proteinExistence type="predicted"/>
<dbReference type="AlphaFoldDB" id="A0AAJ7W591"/>
<sequence>MNATRRKRLGSKRSASQAVRRHPSAAVIRGAVMRIQSTGNAMSNHQGTGAPRQRRTPPSEERVLDAFREDPTASVWSVARSPGLSRGTIHRILKVEKWHAYHYRSVQELQPSDYAIRRNFCEWVLQKHEEDSTFIGNIMFTDESSFGRSGCWNTHNFHVWASENPYAPIPVRHQRRFSLNLWAGIINDKLIGPFQLGGTLTAEKYHGFLRRNLKPLLRISGLLEEDLTRIRLQHDGAPAHAAGIVRHQLDGMFPERWIEREGPRHWPARSPDLTPLDFFLWGHVKSVVYRTPIETLQELHLRIDTAMRSITP</sequence>
<dbReference type="Gene3D" id="3.30.420.10">
    <property type="entry name" value="Ribonuclease H-like superfamily/Ribonuclease H"/>
    <property type="match status" value="1"/>
</dbReference>
<evidence type="ECO:0000256" key="1">
    <source>
        <dbReference type="SAM" id="MobiDB-lite"/>
    </source>
</evidence>
<name>A0AAJ7W591_CEPCN</name>
<evidence type="ECO:0000313" key="3">
    <source>
        <dbReference type="RefSeq" id="XP_024945078.1"/>
    </source>
</evidence>
<dbReference type="PANTHER" id="PTHR47326:SF1">
    <property type="entry name" value="HTH PSQ-TYPE DOMAIN-CONTAINING PROTEIN"/>
    <property type="match status" value="1"/>
</dbReference>
<organism evidence="2 3">
    <name type="scientific">Cephus cinctus</name>
    <name type="common">Wheat stem sawfly</name>
    <dbReference type="NCBI Taxonomy" id="211228"/>
    <lineage>
        <taxon>Eukaryota</taxon>
        <taxon>Metazoa</taxon>
        <taxon>Ecdysozoa</taxon>
        <taxon>Arthropoda</taxon>
        <taxon>Hexapoda</taxon>
        <taxon>Insecta</taxon>
        <taxon>Pterygota</taxon>
        <taxon>Neoptera</taxon>
        <taxon>Endopterygota</taxon>
        <taxon>Hymenoptera</taxon>
        <taxon>Cephoidea</taxon>
        <taxon>Cephidae</taxon>
        <taxon>Cephus</taxon>
    </lineage>
</organism>
<protein>
    <submittedName>
        <fullName evidence="3">Uncharacterized protein LOC107272036</fullName>
    </submittedName>
</protein>
<dbReference type="PANTHER" id="PTHR47326">
    <property type="entry name" value="TRANSPOSABLE ELEMENT TC3 TRANSPOSASE-LIKE PROTEIN"/>
    <property type="match status" value="1"/>
</dbReference>
<reference evidence="3" key="1">
    <citation type="submission" date="2025-08" db="UniProtKB">
        <authorList>
            <consortium name="RefSeq"/>
        </authorList>
    </citation>
    <scope>IDENTIFICATION</scope>
</reference>
<feature type="region of interest" description="Disordered" evidence="1">
    <location>
        <begin position="39"/>
        <end position="59"/>
    </location>
</feature>
<accession>A0AAJ7W591</accession>
<evidence type="ECO:0000313" key="2">
    <source>
        <dbReference type="Proteomes" id="UP000694920"/>
    </source>
</evidence>
<feature type="compositionally biased region" description="Basic residues" evidence="1">
    <location>
        <begin position="1"/>
        <end position="11"/>
    </location>
</feature>
<dbReference type="RefSeq" id="XP_024945078.1">
    <property type="nucleotide sequence ID" value="XM_025089310.1"/>
</dbReference>
<gene>
    <name evidence="3" type="primary">LOC107272036</name>
</gene>
<dbReference type="InterPro" id="IPR036397">
    <property type="entry name" value="RNaseH_sf"/>
</dbReference>